<keyword evidence="2" id="KW-1185">Reference proteome</keyword>
<dbReference type="VEuPathDB" id="MicrosporidiaDB:NAPIS_ORF01285"/>
<dbReference type="EMBL" id="KE647169">
    <property type="protein sequence ID" value="EQB61148.1"/>
    <property type="molecule type" value="Genomic_DNA"/>
</dbReference>
<accession>T0L9N9</accession>
<dbReference type="Proteomes" id="UP000053780">
    <property type="component" value="Unassembled WGS sequence"/>
</dbReference>
<protein>
    <submittedName>
        <fullName evidence="1">Uncharacterized protein</fullName>
    </submittedName>
</protein>
<name>T0L9N9_9MICR</name>
<organism evidence="1 2">
    <name type="scientific">Vairimorpha apis BRL 01</name>
    <dbReference type="NCBI Taxonomy" id="1037528"/>
    <lineage>
        <taxon>Eukaryota</taxon>
        <taxon>Fungi</taxon>
        <taxon>Fungi incertae sedis</taxon>
        <taxon>Microsporidia</taxon>
        <taxon>Nosematidae</taxon>
        <taxon>Vairimorpha</taxon>
    </lineage>
</organism>
<dbReference type="OrthoDB" id="2192267at2759"/>
<dbReference type="AlphaFoldDB" id="T0L9N9"/>
<evidence type="ECO:0000313" key="2">
    <source>
        <dbReference type="Proteomes" id="UP000053780"/>
    </source>
</evidence>
<dbReference type="HOGENOM" id="CLU_1886348_0_0_1"/>
<evidence type="ECO:0000313" key="1">
    <source>
        <dbReference type="EMBL" id="EQB61148.1"/>
    </source>
</evidence>
<gene>
    <name evidence="1" type="ORF">NAPIS_ORF01285</name>
</gene>
<reference evidence="1 2" key="1">
    <citation type="journal article" date="2013" name="BMC Genomics">
        <title>Genome sequencing and comparative genomics of honey bee microsporidia, Nosema apis reveal novel insights into host-parasite interactions.</title>
        <authorList>
            <person name="Chen Yp."/>
            <person name="Pettis J.S."/>
            <person name="Zhao Y."/>
            <person name="Liu X."/>
            <person name="Tallon L.J."/>
            <person name="Sadzewicz L.D."/>
            <person name="Li R."/>
            <person name="Zheng H."/>
            <person name="Huang S."/>
            <person name="Zhang X."/>
            <person name="Hamilton M.C."/>
            <person name="Pernal S.F."/>
            <person name="Melathopoulos A.P."/>
            <person name="Yan X."/>
            <person name="Evans J.D."/>
        </authorList>
    </citation>
    <scope>NUCLEOTIDE SEQUENCE [LARGE SCALE GENOMIC DNA]</scope>
    <source>
        <strain evidence="1 2">BRL 01</strain>
    </source>
</reference>
<sequence length="135" mass="15874">METKRILACDDLNCLDLINIVIEKSLNVIMYTKTIEEICNDVFKNVLDGKPLNDINVKKINISENVLFINMFDGIRNKEIQYYMYLYKELLNISNGIIKNDKTDKKQRAIDNFIFEIDKNNTLAFFNIINTIRKL</sequence>
<proteinExistence type="predicted"/>